<sequence length="162" mass="18776">MDIVITHDRTGNNRDIMGKKLMISDELASEKGIDRQICSAEIVKESSSSYQLQVAKIEDNYHWIPKSKVVISAFHRSDLFFMDDRVFELYHEVNSWRKNQKETGVLTTIDAVEYSQMVGDSYDNVNLVITTGNAVSWPNEVPVATMLEMYDKFWMKTEYSYL</sequence>
<evidence type="ECO:0000313" key="1">
    <source>
        <dbReference type="EMBL" id="ADI73576.1"/>
    </source>
</evidence>
<organism evidence="1 2">
    <name type="scientific">Methanohalobium evestigatum (strain ATCC BAA-1072 / DSM 3721 / NBRC 107634 / OCM 161 / Z-7303)</name>
    <dbReference type="NCBI Taxonomy" id="644295"/>
    <lineage>
        <taxon>Archaea</taxon>
        <taxon>Methanobacteriati</taxon>
        <taxon>Methanobacteriota</taxon>
        <taxon>Stenosarchaea group</taxon>
        <taxon>Methanomicrobia</taxon>
        <taxon>Methanosarcinales</taxon>
        <taxon>Methanosarcinaceae</taxon>
        <taxon>Methanohalobium</taxon>
    </lineage>
</organism>
<gene>
    <name evidence="1" type="ordered locus">Metev_0670</name>
</gene>
<protein>
    <submittedName>
        <fullName evidence="1">Uncharacterized protein</fullName>
    </submittedName>
</protein>
<dbReference type="RefSeq" id="WP_013194144.1">
    <property type="nucleotide sequence ID" value="NC_014253.1"/>
</dbReference>
<proteinExistence type="predicted"/>
<evidence type="ECO:0000313" key="2">
    <source>
        <dbReference type="Proteomes" id="UP000000391"/>
    </source>
</evidence>
<accession>D7E6V2</accession>
<dbReference type="AlphaFoldDB" id="D7E6V2"/>
<dbReference type="GeneID" id="9346292"/>
<dbReference type="HOGENOM" id="CLU_1631644_0_0_2"/>
<keyword evidence="2" id="KW-1185">Reference proteome</keyword>
<dbReference type="STRING" id="644295.Metev_0670"/>
<name>D7E6V2_METEZ</name>
<dbReference type="KEGG" id="mev:Metev_0670"/>
<dbReference type="Proteomes" id="UP000000391">
    <property type="component" value="Chromosome"/>
</dbReference>
<dbReference type="EMBL" id="CP002069">
    <property type="protein sequence ID" value="ADI73576.1"/>
    <property type="molecule type" value="Genomic_DNA"/>
</dbReference>
<reference evidence="1 2" key="1">
    <citation type="submission" date="2010-06" db="EMBL/GenBank/DDBJ databases">
        <title>Complete sequence chromosome of Methanohalobium evestigatum Z-7303.</title>
        <authorList>
            <consortium name="US DOE Joint Genome Institute"/>
            <person name="Lucas S."/>
            <person name="Copeland A."/>
            <person name="Lapidus A."/>
            <person name="Cheng J.-F."/>
            <person name="Bruce D."/>
            <person name="Goodwin L."/>
            <person name="Pitluck S."/>
            <person name="Saunders E."/>
            <person name="Detter J.C."/>
            <person name="Han C."/>
            <person name="Tapia R."/>
            <person name="Land M."/>
            <person name="Hauser L."/>
            <person name="Kyrpides N."/>
            <person name="Mikhailova N."/>
            <person name="Sieprawska-Lupa M."/>
            <person name="Whitman W.B."/>
            <person name="Anderson I."/>
            <person name="Woyke T."/>
        </authorList>
    </citation>
    <scope>NUCLEOTIDE SEQUENCE [LARGE SCALE GENOMIC DNA]</scope>
    <source>
        <strain evidence="2">ATCC BAA-1072 / DSM 3721 / NBRC 107634 / OCM 161 / Z-7303</strain>
    </source>
</reference>